<dbReference type="GO" id="GO:0043531">
    <property type="term" value="F:ADP binding"/>
    <property type="evidence" value="ECO:0007669"/>
    <property type="project" value="InterPro"/>
</dbReference>
<feature type="repeat" description="TPR" evidence="1">
    <location>
        <begin position="551"/>
        <end position="584"/>
    </location>
</feature>
<dbReference type="SUPFAM" id="SSF48452">
    <property type="entry name" value="TPR-like"/>
    <property type="match status" value="2"/>
</dbReference>
<dbReference type="Gene3D" id="1.25.40.10">
    <property type="entry name" value="Tetratricopeptide repeat domain"/>
    <property type="match status" value="2"/>
</dbReference>
<keyword evidence="3" id="KW-1185">Reference proteome</keyword>
<evidence type="ECO:0000313" key="2">
    <source>
        <dbReference type="EMBL" id="GLZ81599.1"/>
    </source>
</evidence>
<sequence length="830" mass="88109">MLTPAAFVDELRRLRAWSDLSYREIERRARSAGDVLPASTLAGALNRETLPPLAVVTAFVRACGGGVTEWAAAWRRLAEKSAARARVSRAAAPPARREAAPAVVPRLIPPRGAHLAGRDGELARVTAALLGEASATVLVTGAAGIGKTSLAVHAAHDLAADFPDGLLYADLRGAGTDPADPAAVLTGFLRALGSVGTAVPADHDGRVHLYRSITSHRRILVVLDDAAGPAHVRDLLPTGDNCATLVTSRAGLAGLDGHRLQLGLLPLADATALLREMIGDRRADADPGQVEAIAEHCGRLPLAVWIAGARLAARPNLPVAVVADALGDARGRLDALTVGDVGVRTSLEVGHRRLGPDAGRLLRLLAPVPGDFPGWAASALLDATPQAAERALDELVEVHLVASIDRDGHERFGLHDLVRDFAAELPEPGREAAFARLLSGAMHLAGEAESRVGTDFQGLPGPPATRWRPDAATVERELAEPLAWFEREHGFLIRLSERGLSGAATRLVPATSIAASLTAYFQVRGLFEEWRRVQTRALSAARDAGLSVAAARLHRALGEFTTIVDDYPAAIAHFEDCLAFGPADDPAYTADAVAGLAYVCRLTGRYASALTHFERARDLARRTGNRNLEVYAVNGIGVVWLEEGRPGRAGELFRSAMELSREAGYLMGESQSHRCLGQAARNSGDLESALRHYGDAERISLDLDDRLGTAHARVWLGDVHARLGDRGRGHRLMAESLWVYRAYANTWGEAAVLHCLAVSHLAAGRAERALTRASRAARLWESIGTPAWAATGLDVLAAVHTALDDADEARAAEARAALLRAGLEHVPEGA</sequence>
<dbReference type="EMBL" id="BSTX01000006">
    <property type="protein sequence ID" value="GLZ81599.1"/>
    <property type="molecule type" value="Genomic_DNA"/>
</dbReference>
<comment type="caution">
    <text evidence="2">The sequence shown here is derived from an EMBL/GenBank/DDBJ whole genome shotgun (WGS) entry which is preliminary data.</text>
</comment>
<dbReference type="InterPro" id="IPR027417">
    <property type="entry name" value="P-loop_NTPase"/>
</dbReference>
<proteinExistence type="predicted"/>
<name>A0A9W6SRI3_9ACTN</name>
<keyword evidence="1" id="KW-0802">TPR repeat</keyword>
<dbReference type="AlphaFoldDB" id="A0A9W6SRI3"/>
<dbReference type="SUPFAM" id="SSF52540">
    <property type="entry name" value="P-loop containing nucleoside triphosphate hydrolases"/>
    <property type="match status" value="1"/>
</dbReference>
<gene>
    <name evidence="2" type="ORF">Afil01_64060</name>
</gene>
<dbReference type="PANTHER" id="PTHR47691">
    <property type="entry name" value="REGULATOR-RELATED"/>
    <property type="match status" value="1"/>
</dbReference>
<organism evidence="2 3">
    <name type="scientific">Actinorhabdospora filicis</name>
    <dbReference type="NCBI Taxonomy" id="1785913"/>
    <lineage>
        <taxon>Bacteria</taxon>
        <taxon>Bacillati</taxon>
        <taxon>Actinomycetota</taxon>
        <taxon>Actinomycetes</taxon>
        <taxon>Micromonosporales</taxon>
        <taxon>Micromonosporaceae</taxon>
        <taxon>Actinorhabdospora</taxon>
    </lineage>
</organism>
<dbReference type="Proteomes" id="UP001165079">
    <property type="component" value="Unassembled WGS sequence"/>
</dbReference>
<dbReference type="PANTHER" id="PTHR47691:SF3">
    <property type="entry name" value="HTH-TYPE TRANSCRIPTIONAL REGULATOR RV0890C-RELATED"/>
    <property type="match status" value="1"/>
</dbReference>
<evidence type="ECO:0000313" key="3">
    <source>
        <dbReference type="Proteomes" id="UP001165079"/>
    </source>
</evidence>
<dbReference type="InterPro" id="IPR011990">
    <property type="entry name" value="TPR-like_helical_dom_sf"/>
</dbReference>
<dbReference type="Gene3D" id="3.40.50.300">
    <property type="entry name" value="P-loop containing nucleotide triphosphate hydrolases"/>
    <property type="match status" value="1"/>
</dbReference>
<evidence type="ECO:0000256" key="1">
    <source>
        <dbReference type="PROSITE-ProRule" id="PRU00339"/>
    </source>
</evidence>
<dbReference type="PROSITE" id="PS50005">
    <property type="entry name" value="TPR"/>
    <property type="match status" value="1"/>
</dbReference>
<protein>
    <submittedName>
        <fullName evidence="2">Uncharacterized protein</fullName>
    </submittedName>
</protein>
<dbReference type="Pfam" id="PF13424">
    <property type="entry name" value="TPR_12"/>
    <property type="match status" value="1"/>
</dbReference>
<dbReference type="PRINTS" id="PR00364">
    <property type="entry name" value="DISEASERSIST"/>
</dbReference>
<accession>A0A9W6SRI3</accession>
<dbReference type="InterPro" id="IPR019734">
    <property type="entry name" value="TPR_rpt"/>
</dbReference>
<dbReference type="SMART" id="SM00028">
    <property type="entry name" value="TPR"/>
    <property type="match status" value="5"/>
</dbReference>
<reference evidence="2" key="1">
    <citation type="submission" date="2023-03" db="EMBL/GenBank/DDBJ databases">
        <title>Actinorhabdospora filicis NBRC 111898.</title>
        <authorList>
            <person name="Ichikawa N."/>
            <person name="Sato H."/>
            <person name="Tonouchi N."/>
        </authorList>
    </citation>
    <scope>NUCLEOTIDE SEQUENCE</scope>
    <source>
        <strain evidence="2">NBRC 111898</strain>
    </source>
</reference>